<sequence>ERSSSYPTRLYGAVSSSRSLLDQGTTDPALERVFSGLITRLAVCNELAHGSHSRNPVHPPPEFHHLSSERPEHLQARHALSLADILLLITARHLVPSPSPDLLQCLIN</sequence>
<proteinExistence type="predicted"/>
<dbReference type="EMBL" id="JAHUTI010090200">
    <property type="protein sequence ID" value="MED6261511.1"/>
    <property type="molecule type" value="Genomic_DNA"/>
</dbReference>
<protein>
    <submittedName>
        <fullName evidence="2">Uncharacterized protein</fullName>
    </submittedName>
</protein>
<evidence type="ECO:0000313" key="3">
    <source>
        <dbReference type="Proteomes" id="UP001345963"/>
    </source>
</evidence>
<evidence type="ECO:0000256" key="1">
    <source>
        <dbReference type="SAM" id="MobiDB-lite"/>
    </source>
</evidence>
<accession>A0ABU7CHA3</accession>
<reference evidence="2 3" key="1">
    <citation type="submission" date="2021-07" db="EMBL/GenBank/DDBJ databases">
        <authorList>
            <person name="Palmer J.M."/>
        </authorList>
    </citation>
    <scope>NUCLEOTIDE SEQUENCE [LARGE SCALE GENOMIC DNA]</scope>
    <source>
        <strain evidence="2 3">AT_MEX2019</strain>
        <tissue evidence="2">Muscle</tissue>
    </source>
</reference>
<feature type="compositionally biased region" description="Basic and acidic residues" evidence="1">
    <location>
        <begin position="61"/>
        <end position="70"/>
    </location>
</feature>
<organism evidence="2 3">
    <name type="scientific">Ataeniobius toweri</name>
    <dbReference type="NCBI Taxonomy" id="208326"/>
    <lineage>
        <taxon>Eukaryota</taxon>
        <taxon>Metazoa</taxon>
        <taxon>Chordata</taxon>
        <taxon>Craniata</taxon>
        <taxon>Vertebrata</taxon>
        <taxon>Euteleostomi</taxon>
        <taxon>Actinopterygii</taxon>
        <taxon>Neopterygii</taxon>
        <taxon>Teleostei</taxon>
        <taxon>Neoteleostei</taxon>
        <taxon>Acanthomorphata</taxon>
        <taxon>Ovalentaria</taxon>
        <taxon>Atherinomorphae</taxon>
        <taxon>Cyprinodontiformes</taxon>
        <taxon>Goodeidae</taxon>
        <taxon>Ataeniobius</taxon>
    </lineage>
</organism>
<keyword evidence="3" id="KW-1185">Reference proteome</keyword>
<gene>
    <name evidence="2" type="ORF">ATANTOWER_006135</name>
</gene>
<feature type="non-terminal residue" evidence="2">
    <location>
        <position position="1"/>
    </location>
</feature>
<name>A0ABU7CHA3_9TELE</name>
<comment type="caution">
    <text evidence="2">The sequence shown here is derived from an EMBL/GenBank/DDBJ whole genome shotgun (WGS) entry which is preliminary data.</text>
</comment>
<feature type="region of interest" description="Disordered" evidence="1">
    <location>
        <begin position="49"/>
        <end position="70"/>
    </location>
</feature>
<evidence type="ECO:0000313" key="2">
    <source>
        <dbReference type="EMBL" id="MED6261511.1"/>
    </source>
</evidence>
<dbReference type="Proteomes" id="UP001345963">
    <property type="component" value="Unassembled WGS sequence"/>
</dbReference>